<dbReference type="NCBIfam" id="NF003962">
    <property type="entry name" value="PRK05454.2-5"/>
    <property type="match status" value="1"/>
</dbReference>
<name>A0ABP2Z3B8_9GAMM</name>
<comment type="function">
    <text evidence="12">Involved in the biosynthesis of osmoregulated periplasmic glucans (OPGs).</text>
</comment>
<feature type="transmembrane region" description="Helical" evidence="12">
    <location>
        <begin position="96"/>
        <end position="123"/>
    </location>
</feature>
<feature type="transmembrane region" description="Helical" evidence="12">
    <location>
        <begin position="506"/>
        <end position="532"/>
    </location>
</feature>
<evidence type="ECO:0000256" key="10">
    <source>
        <dbReference type="ARBA" id="ARBA00022989"/>
    </source>
</evidence>
<evidence type="ECO:0000256" key="3">
    <source>
        <dbReference type="ARBA" id="ARBA00009337"/>
    </source>
</evidence>
<evidence type="ECO:0000256" key="7">
    <source>
        <dbReference type="ARBA" id="ARBA00022676"/>
    </source>
</evidence>
<evidence type="ECO:0000259" key="13">
    <source>
        <dbReference type="Pfam" id="PF13632"/>
    </source>
</evidence>
<feature type="transmembrane region" description="Helical" evidence="12">
    <location>
        <begin position="64"/>
        <end position="90"/>
    </location>
</feature>
<dbReference type="HAMAP" id="MF_01072">
    <property type="entry name" value="MdoH_OpgH"/>
    <property type="match status" value="1"/>
</dbReference>
<dbReference type="PANTHER" id="PTHR43867:SF5">
    <property type="entry name" value="GLUCANS BIOSYNTHESIS GLUCOSYLTRANSFERASE H"/>
    <property type="match status" value="1"/>
</dbReference>
<dbReference type="Proteomes" id="UP000017548">
    <property type="component" value="Unassembled WGS sequence"/>
</dbReference>
<dbReference type="InterPro" id="IPR029044">
    <property type="entry name" value="Nucleotide-diphossugar_trans"/>
</dbReference>
<dbReference type="EC" id="2.4.1.-" evidence="12"/>
<evidence type="ECO:0000256" key="6">
    <source>
        <dbReference type="ARBA" id="ARBA00022519"/>
    </source>
</evidence>
<dbReference type="SUPFAM" id="SSF53448">
    <property type="entry name" value="Nucleotide-diphospho-sugar transferases"/>
    <property type="match status" value="1"/>
</dbReference>
<evidence type="ECO:0000256" key="11">
    <source>
        <dbReference type="ARBA" id="ARBA00023136"/>
    </source>
</evidence>
<keyword evidence="9 12" id="KW-0812">Transmembrane</keyword>
<protein>
    <recommendedName>
        <fullName evidence="4 12">Glucans biosynthesis glucosyltransferase H</fullName>
        <ecNumber evidence="12">2.4.1.-</ecNumber>
    </recommendedName>
</protein>
<keyword evidence="5 12" id="KW-1003">Cell membrane</keyword>
<dbReference type="NCBIfam" id="NF003958">
    <property type="entry name" value="PRK05454.2-1"/>
    <property type="match status" value="1"/>
</dbReference>
<reference evidence="14 15" key="1">
    <citation type="journal article" date="2013" name="Genome Announc.">
        <title>Draft Genome Sequence of Shewanella decolorationis S12, a Dye-Degrading Bacterium Isolated from a Wastewater Treatment Plant.</title>
        <authorList>
            <person name="Xu M."/>
            <person name="Fang Y."/>
            <person name="Liu J."/>
            <person name="Chen X."/>
            <person name="Sun G."/>
            <person name="Guo J."/>
            <person name="Hua Z."/>
            <person name="Tu Q."/>
            <person name="Wu L."/>
            <person name="Zhou J."/>
            <person name="Liu X."/>
        </authorList>
    </citation>
    <scope>NUCLEOTIDE SEQUENCE [LARGE SCALE GENOMIC DNA]</scope>
    <source>
        <strain evidence="14 15">S12</strain>
    </source>
</reference>
<evidence type="ECO:0000256" key="8">
    <source>
        <dbReference type="ARBA" id="ARBA00022679"/>
    </source>
</evidence>
<feature type="transmembrane region" description="Helical" evidence="12">
    <location>
        <begin position="466"/>
        <end position="486"/>
    </location>
</feature>
<keyword evidence="7 12" id="KW-0328">Glycosyltransferase</keyword>
<evidence type="ECO:0000256" key="1">
    <source>
        <dbReference type="ARBA" id="ARBA00004429"/>
    </source>
</evidence>
<dbReference type="NCBIfam" id="NF003956">
    <property type="entry name" value="PRK05454.1-3"/>
    <property type="match status" value="1"/>
</dbReference>
<comment type="subcellular location">
    <subcellularLocation>
        <location evidence="1">Cell inner membrane</location>
        <topology evidence="1">Multi-pass membrane protein</topology>
    </subcellularLocation>
    <subcellularLocation>
        <location evidence="12">Cell membrane</location>
        <topology evidence="12">Multi-pass membrane protein</topology>
    </subcellularLocation>
</comment>
<evidence type="ECO:0000256" key="9">
    <source>
        <dbReference type="ARBA" id="ARBA00022692"/>
    </source>
</evidence>
<keyword evidence="6" id="KW-0997">Cell inner membrane</keyword>
<dbReference type="CDD" id="cd04191">
    <property type="entry name" value="Glucan_BSP_MdoH"/>
    <property type="match status" value="1"/>
</dbReference>
<dbReference type="InterPro" id="IPR050321">
    <property type="entry name" value="Glycosyltr_2/OpgH_subfam"/>
</dbReference>
<feature type="transmembrane region" description="Helical" evidence="12">
    <location>
        <begin position="414"/>
        <end position="435"/>
    </location>
</feature>
<comment type="pathway">
    <text evidence="2 12">Glycan metabolism; osmoregulated periplasmic glucan (OPG) biosynthesis.</text>
</comment>
<evidence type="ECO:0000256" key="4">
    <source>
        <dbReference type="ARBA" id="ARBA00020585"/>
    </source>
</evidence>
<keyword evidence="11 12" id="KW-0472">Membrane</keyword>
<comment type="similarity">
    <text evidence="3 12">Belongs to the glycosyltransferase 2 family. OpgH subfamily.</text>
</comment>
<evidence type="ECO:0000313" key="15">
    <source>
        <dbReference type="Proteomes" id="UP000017548"/>
    </source>
</evidence>
<dbReference type="PANTHER" id="PTHR43867">
    <property type="entry name" value="CELLULOSE SYNTHASE CATALYTIC SUBUNIT A [UDP-FORMING]"/>
    <property type="match status" value="1"/>
</dbReference>
<accession>A0ABP2Z3B8</accession>
<feature type="domain" description="Glycosyltransferase 2-like" evidence="13">
    <location>
        <begin position="238"/>
        <end position="431"/>
    </location>
</feature>
<dbReference type="EMBL" id="AXZL01000067">
    <property type="protein sequence ID" value="ESE41073.1"/>
    <property type="molecule type" value="Genomic_DNA"/>
</dbReference>
<dbReference type="Gene3D" id="3.90.550.10">
    <property type="entry name" value="Spore Coat Polysaccharide Biosynthesis Protein SpsA, Chain A"/>
    <property type="match status" value="1"/>
</dbReference>
<evidence type="ECO:0000256" key="2">
    <source>
        <dbReference type="ARBA" id="ARBA00005001"/>
    </source>
</evidence>
<dbReference type="InterPro" id="IPR001173">
    <property type="entry name" value="Glyco_trans_2-like"/>
</dbReference>
<dbReference type="InterPro" id="IPR023725">
    <property type="entry name" value="Glucans_biosynth_gluTrFase_H"/>
</dbReference>
<evidence type="ECO:0000256" key="5">
    <source>
        <dbReference type="ARBA" id="ARBA00022475"/>
    </source>
</evidence>
<feature type="transmembrane region" description="Helical" evidence="12">
    <location>
        <begin position="578"/>
        <end position="600"/>
    </location>
</feature>
<organism evidence="14 15">
    <name type="scientific">Shewanella decolorationis S12</name>
    <dbReference type="NCBI Taxonomy" id="1353536"/>
    <lineage>
        <taxon>Bacteria</taxon>
        <taxon>Pseudomonadati</taxon>
        <taxon>Pseudomonadota</taxon>
        <taxon>Gammaproteobacteria</taxon>
        <taxon>Alteromonadales</taxon>
        <taxon>Shewanellaceae</taxon>
        <taxon>Shewanella</taxon>
    </lineage>
</organism>
<proteinExistence type="inferred from homology"/>
<dbReference type="Pfam" id="PF13632">
    <property type="entry name" value="Glyco_trans_2_3"/>
    <property type="match status" value="1"/>
</dbReference>
<keyword evidence="10 12" id="KW-1133">Transmembrane helix</keyword>
<sequence length="733" mass="81681">MTEQLNMTLSENSVLETEVLVGGSAMPNERPGAMEPQNLSQMPEGFPRRSTVANGVRSKVSRRFLVVGGALALSAFAIYEMAAVFSIGGITPLEYLMLVLFAINFCWIALAFCSGIAGFVMLLKKPKPNELEQTELHTRTAILMPTYNESPDRVFSAVSVMAEALSQTGHGHAFDWFILSDTTDPEIALLEEQAFLVLRQETHKHSRVYYRRRRKNVARKAGNVADFCRRWGSRYDHLLVLDADSLMESSTITGLAQRMQADPDAGLIQTIPSLINGTTLMARLQQFAARIYGPVIGTGLGWWVQKEGNFWGHNAIIRTEAFMGAAGLPNLKGKPPFGGHILSHDFVEAALIRRAGWSVVIAYDLPGSYEECPPSIVDLAVRDRRWCQGNLQHSRILPTKGLHWVSRLHLMTGIMAYLSSPFWLLLILTGLMLALQAHFIRPEYFTDQFSLFPTWPIMDSDRALRLFYITMGVLFGPKIFGVLLLLKDGNFARSVGGRIKAILSVIFEVILSALIAPIMMFIHCGAVMSILMGRDSGWSPQRRDDGSMPWLTLIYRHRWHMLAGVMLGYAAILDSLTLLAWMSPALIGLWLAVPISAWTGSIKIGEFFKRIGILATPEERNPAPICIRAQEARAAYQAHIEQPWTLAQVLKDPALMELHLAMVDKQPLRAAGTPIEPVEAIVHVKVHEAQCQQSALALFNRQEMALVLANPLMLRSLQKLPEQFVPEDLVSFC</sequence>
<gene>
    <name evidence="14" type="primary">mdoH</name>
    <name evidence="12" type="synonym">opgH</name>
    <name evidence="14" type="ORF">SHD_2278</name>
</gene>
<keyword evidence="15" id="KW-1185">Reference proteome</keyword>
<keyword evidence="8 12" id="KW-0808">Transferase</keyword>
<comment type="caution">
    <text evidence="14">The sequence shown here is derived from an EMBL/GenBank/DDBJ whole genome shotgun (WGS) entry which is preliminary data.</text>
</comment>
<evidence type="ECO:0000313" key="14">
    <source>
        <dbReference type="EMBL" id="ESE41073.1"/>
    </source>
</evidence>
<evidence type="ECO:0000256" key="12">
    <source>
        <dbReference type="HAMAP-Rule" id="MF_01072"/>
    </source>
</evidence>